<dbReference type="RefSeq" id="WP_378055923.1">
    <property type="nucleotide sequence ID" value="NZ_JBHSIS010000005.1"/>
</dbReference>
<dbReference type="EMBL" id="JBHSIS010000005">
    <property type="protein sequence ID" value="MFC4853960.1"/>
    <property type="molecule type" value="Genomic_DNA"/>
</dbReference>
<accession>A0ABV9S087</accession>
<organism evidence="1 2">
    <name type="scientific">Actinophytocola glycyrrhizae</name>
    <dbReference type="NCBI Taxonomy" id="2044873"/>
    <lineage>
        <taxon>Bacteria</taxon>
        <taxon>Bacillati</taxon>
        <taxon>Actinomycetota</taxon>
        <taxon>Actinomycetes</taxon>
        <taxon>Pseudonocardiales</taxon>
        <taxon>Pseudonocardiaceae</taxon>
    </lineage>
</organism>
<comment type="caution">
    <text evidence="1">The sequence shown here is derived from an EMBL/GenBank/DDBJ whole genome shotgun (WGS) entry which is preliminary data.</text>
</comment>
<proteinExistence type="predicted"/>
<evidence type="ECO:0000313" key="1">
    <source>
        <dbReference type="EMBL" id="MFC4853960.1"/>
    </source>
</evidence>
<evidence type="ECO:0000313" key="2">
    <source>
        <dbReference type="Proteomes" id="UP001595859"/>
    </source>
</evidence>
<protein>
    <submittedName>
        <fullName evidence="1">Uncharacterized protein</fullName>
    </submittedName>
</protein>
<name>A0ABV9S087_9PSEU</name>
<sequence length="137" mass="14758">MAMFASDGWSFTVPFDHGLLAIEDAETQSGHDDWDPTSQPTHLDGDSLYVNVCNSVDGPVTVTVVGQEHADVAGKNDMPILFSGKLLLPNRVLSVAESDNRAKLTLRTETAEAITVYGNDPDDPDQVMIVLPNCTLS</sequence>
<reference evidence="2" key="1">
    <citation type="journal article" date="2019" name="Int. J. Syst. Evol. Microbiol.">
        <title>The Global Catalogue of Microorganisms (GCM) 10K type strain sequencing project: providing services to taxonomists for standard genome sequencing and annotation.</title>
        <authorList>
            <consortium name="The Broad Institute Genomics Platform"/>
            <consortium name="The Broad Institute Genome Sequencing Center for Infectious Disease"/>
            <person name="Wu L."/>
            <person name="Ma J."/>
        </authorList>
    </citation>
    <scope>NUCLEOTIDE SEQUENCE [LARGE SCALE GENOMIC DNA]</scope>
    <source>
        <strain evidence="2">ZS-22-S1</strain>
    </source>
</reference>
<dbReference type="Proteomes" id="UP001595859">
    <property type="component" value="Unassembled WGS sequence"/>
</dbReference>
<gene>
    <name evidence="1" type="ORF">ACFPCV_10635</name>
</gene>
<keyword evidence="2" id="KW-1185">Reference proteome</keyword>